<evidence type="ECO:0000256" key="1">
    <source>
        <dbReference type="SAM" id="MobiDB-lite"/>
    </source>
</evidence>
<dbReference type="EMBL" id="PUHP01001934">
    <property type="protein sequence ID" value="TQN64924.1"/>
    <property type="molecule type" value="Genomic_DNA"/>
</dbReference>
<sequence length="391" mass="43246">MATAAPNEMTSDQGLKTGEHLSDTTDATTQMAIMSISESGAKNPDQEYEAKKKVLVDYFREGPPEFAKLDALRKKATGDTFFMQQRHKADNPDDQLAQGFYDMMKRIGKEMQKCTGALKVKTAGWGKPQILDMGMAPGGFLAVAMELNPGAHAMGFSLPEPAGGHRVMLPDDANIDRRDLDVTMLAEDLGVTAIPSNHPDAGRFVPRQFATNQQQFDLVICGGAVVRKQERASYREAYEAHRLSTSQLALGLERLRPGGTMVVLFHKVEAWGTARELYAFDGFSRVRLFKPTTGHNKRSSFYMVATDVRSRHPRALRAVARWKGIWEAATFRAEGGLLEAMGSGEPGAEELLEEFGEQMVKMGRKVWKIQADALERAPFMRDKRDGSDKGA</sequence>
<organism evidence="3 4">
    <name type="scientific">Colletotrichum shisoi</name>
    <dbReference type="NCBI Taxonomy" id="2078593"/>
    <lineage>
        <taxon>Eukaryota</taxon>
        <taxon>Fungi</taxon>
        <taxon>Dikarya</taxon>
        <taxon>Ascomycota</taxon>
        <taxon>Pezizomycotina</taxon>
        <taxon>Sordariomycetes</taxon>
        <taxon>Hypocreomycetidae</taxon>
        <taxon>Glomerellales</taxon>
        <taxon>Glomerellaceae</taxon>
        <taxon>Colletotrichum</taxon>
        <taxon>Colletotrichum destructivum species complex</taxon>
    </lineage>
</organism>
<comment type="caution">
    <text evidence="3">The sequence shown here is derived from an EMBL/GenBank/DDBJ whole genome shotgun (WGS) entry which is preliminary data.</text>
</comment>
<dbReference type="Proteomes" id="UP000326340">
    <property type="component" value="Unassembled WGS sequence"/>
</dbReference>
<proteinExistence type="predicted"/>
<reference evidence="3 4" key="1">
    <citation type="journal article" date="2019" name="Sci. Rep.">
        <title>Colletotrichum shisoi sp. nov., an anthracnose pathogen of Perilla frutescens in Japan: molecular phylogenetic, morphological and genomic evidence.</title>
        <authorList>
            <person name="Gan P."/>
            <person name="Tsushima A."/>
            <person name="Hiroyama R."/>
            <person name="Narusaka M."/>
            <person name="Takano Y."/>
            <person name="Narusaka Y."/>
            <person name="Kawaradani M."/>
            <person name="Damm U."/>
            <person name="Shirasu K."/>
        </authorList>
    </citation>
    <scope>NUCLEOTIDE SEQUENCE [LARGE SCALE GENOMIC DNA]</scope>
    <source>
        <strain evidence="3 4">PG-2018a</strain>
    </source>
</reference>
<dbReference type="InterPro" id="IPR002877">
    <property type="entry name" value="RNA_MeTrfase_FtsJ_dom"/>
</dbReference>
<feature type="domain" description="Ribosomal RNA methyltransferase FtsJ" evidence="2">
    <location>
        <begin position="130"/>
        <end position="306"/>
    </location>
</feature>
<dbReference type="Pfam" id="PF01728">
    <property type="entry name" value="FtsJ"/>
    <property type="match status" value="1"/>
</dbReference>
<evidence type="ECO:0000259" key="2">
    <source>
        <dbReference type="Pfam" id="PF01728"/>
    </source>
</evidence>
<dbReference type="SUPFAM" id="SSF53335">
    <property type="entry name" value="S-adenosyl-L-methionine-dependent methyltransferases"/>
    <property type="match status" value="1"/>
</dbReference>
<evidence type="ECO:0000313" key="3">
    <source>
        <dbReference type="EMBL" id="TQN64924.1"/>
    </source>
</evidence>
<dbReference type="OrthoDB" id="417125at2759"/>
<gene>
    <name evidence="3" type="ORF">CSHISOI_10495</name>
</gene>
<dbReference type="AlphaFoldDB" id="A0A5Q4BE16"/>
<feature type="region of interest" description="Disordered" evidence="1">
    <location>
        <begin position="1"/>
        <end position="21"/>
    </location>
</feature>
<name>A0A5Q4BE16_9PEZI</name>
<dbReference type="GO" id="GO:0008168">
    <property type="term" value="F:methyltransferase activity"/>
    <property type="evidence" value="ECO:0007669"/>
    <property type="project" value="InterPro"/>
</dbReference>
<dbReference type="InterPro" id="IPR029063">
    <property type="entry name" value="SAM-dependent_MTases_sf"/>
</dbReference>
<evidence type="ECO:0000313" key="4">
    <source>
        <dbReference type="Proteomes" id="UP000326340"/>
    </source>
</evidence>
<keyword evidence="4" id="KW-1185">Reference proteome</keyword>
<dbReference type="Gene3D" id="3.40.50.150">
    <property type="entry name" value="Vaccinia Virus protein VP39"/>
    <property type="match status" value="1"/>
</dbReference>
<protein>
    <recommendedName>
        <fullName evidence="2">Ribosomal RNA methyltransferase FtsJ domain-containing protein</fullName>
    </recommendedName>
</protein>
<accession>A0A5Q4BE16</accession>
<dbReference type="GO" id="GO:0032259">
    <property type="term" value="P:methylation"/>
    <property type="evidence" value="ECO:0007669"/>
    <property type="project" value="InterPro"/>
</dbReference>